<keyword evidence="1" id="KW-0472">Membrane</keyword>
<dbReference type="PANTHER" id="PTHR35342:SF5">
    <property type="entry name" value="TRICARBOXYLIC TRANSPORT PROTEIN"/>
    <property type="match status" value="1"/>
</dbReference>
<dbReference type="PANTHER" id="PTHR35342">
    <property type="entry name" value="TRICARBOXYLIC TRANSPORT PROTEIN"/>
    <property type="match status" value="1"/>
</dbReference>
<keyword evidence="4" id="KW-1185">Reference proteome</keyword>
<feature type="domain" description="DUF112" evidence="2">
    <location>
        <begin position="20"/>
        <end position="437"/>
    </location>
</feature>
<feature type="transmembrane region" description="Helical" evidence="1">
    <location>
        <begin position="469"/>
        <end position="489"/>
    </location>
</feature>
<accession>C1D3K1</accession>
<keyword evidence="1" id="KW-0812">Transmembrane</keyword>
<keyword evidence="1" id="KW-1133">Transmembrane helix</keyword>
<dbReference type="KEGG" id="ddr:Deide_3p01380"/>
<evidence type="ECO:0000259" key="2">
    <source>
        <dbReference type="Pfam" id="PF01970"/>
    </source>
</evidence>
<feature type="transmembrane region" description="Helical" evidence="1">
    <location>
        <begin position="353"/>
        <end position="371"/>
    </location>
</feature>
<feature type="transmembrane region" description="Helical" evidence="1">
    <location>
        <begin position="378"/>
        <end position="403"/>
    </location>
</feature>
<evidence type="ECO:0000313" key="3">
    <source>
        <dbReference type="EMBL" id="ACO48080.1"/>
    </source>
</evidence>
<proteinExistence type="predicted"/>
<reference evidence="3 4" key="1">
    <citation type="journal article" date="2009" name="PLoS Genet.">
        <title>Alliance of proteomics and genomics to unravel the specificities of Sahara bacterium Deinococcus deserti.</title>
        <authorList>
            <person name="de Groot A."/>
            <person name="Dulermo R."/>
            <person name="Ortet P."/>
            <person name="Blanchard L."/>
            <person name="Guerin P."/>
            <person name="Fernandez B."/>
            <person name="Vacherie B."/>
            <person name="Dossat C."/>
            <person name="Jolivet E."/>
            <person name="Siguier P."/>
            <person name="Chandler M."/>
            <person name="Barakat M."/>
            <person name="Dedieu A."/>
            <person name="Barbe V."/>
            <person name="Heulin T."/>
            <person name="Sommer S."/>
            <person name="Achouak W."/>
            <person name="Armengaud J."/>
        </authorList>
    </citation>
    <scope>NUCLEOTIDE SEQUENCE [LARGE SCALE GENOMIC DNA]</scope>
    <source>
        <strain evidence="4">DSM 17065 / CIP 109153 / LMG 22923 / VCD115</strain>
        <plasmid evidence="4">pDeide3</plasmid>
    </source>
</reference>
<feature type="transmembrane region" description="Helical" evidence="1">
    <location>
        <begin position="107"/>
        <end position="132"/>
    </location>
</feature>
<evidence type="ECO:0000313" key="4">
    <source>
        <dbReference type="Proteomes" id="UP000002208"/>
    </source>
</evidence>
<dbReference type="Pfam" id="PF01970">
    <property type="entry name" value="TctA"/>
    <property type="match status" value="1"/>
</dbReference>
<feature type="transmembrane region" description="Helical" evidence="1">
    <location>
        <begin position="20"/>
        <end position="39"/>
    </location>
</feature>
<dbReference type="EMBL" id="CP001117">
    <property type="protein sequence ID" value="ACO48080.1"/>
    <property type="molecule type" value="Genomic_DNA"/>
</dbReference>
<feature type="transmembrane region" description="Helical" evidence="1">
    <location>
        <begin position="204"/>
        <end position="223"/>
    </location>
</feature>
<dbReference type="Proteomes" id="UP000002208">
    <property type="component" value="Plasmid 3"/>
</dbReference>
<dbReference type="RefSeq" id="WP_012694953.1">
    <property type="nucleotide sequence ID" value="NC_012528.1"/>
</dbReference>
<geneLocation type="plasmid" evidence="4">
    <name>pDeide3</name>
</geneLocation>
<feature type="transmembrane region" description="Helical" evidence="1">
    <location>
        <begin position="432"/>
        <end position="449"/>
    </location>
</feature>
<feature type="transmembrane region" description="Helical" evidence="1">
    <location>
        <begin position="138"/>
        <end position="159"/>
    </location>
</feature>
<feature type="transmembrane region" description="Helical" evidence="1">
    <location>
        <begin position="166"/>
        <end position="184"/>
    </location>
</feature>
<dbReference type="HOGENOM" id="CLU_022936_2_0_0"/>
<protein>
    <recommendedName>
        <fullName evidence="2">DUF112 domain-containing protein</fullName>
    </recommendedName>
</protein>
<keyword evidence="3" id="KW-0614">Plasmid</keyword>
<sequence length="497" mass="52090">MESFTDLLLGFSVALRWENLLYALVGSILGTLIGVLPGIGPVAGTALLIPLTFDMPAVGAIIMLTSLFYGTAYGGTITSVLLNVPGEAASAVTAIDGHQMAKKGRAGAALAIAAIGSFVGGTVATIALVFAAGSLARLALNFGPVEFAALTVLGLSLLMGLAGKSLVKGLMMGLFGLLLALVGLDPVQGLPRFTFGHLELLDGLSFVAVVMGLFGLSEIMLLIENRLRPVVAHAMSSMMLSRQDVRDSTAPILRGSVIGTALGLVPGMTGSVSSLLSYVVERKSSKHPERFGTGAIEGVAGPETANNAHANGALIPLFTLGIPASPTVAVLMGAFLMKGLVPGPLLFTEQPELVWGVIASFYVGNIILLILNLPLIGIWVRVLLIPQAILIAIILALLVVGAYTINNSVFDIYVMLIFGVIGYLLRKLDYPIAPIILALVLGPLMERSLRQSLELSQGSAQIFLQSPIALTFLIAAALVLLSPTFRPLLTRWQRRRA</sequence>
<dbReference type="AlphaFoldDB" id="C1D3K1"/>
<feature type="transmembrane region" description="Helical" evidence="1">
    <location>
        <begin position="317"/>
        <end position="341"/>
    </location>
</feature>
<feature type="transmembrane region" description="Helical" evidence="1">
    <location>
        <begin position="409"/>
        <end position="425"/>
    </location>
</feature>
<dbReference type="InterPro" id="IPR002823">
    <property type="entry name" value="DUF112_TM"/>
</dbReference>
<evidence type="ECO:0000256" key="1">
    <source>
        <dbReference type="SAM" id="Phobius"/>
    </source>
</evidence>
<organism evidence="3 4">
    <name type="scientific">Deinococcus deserti (strain DSM 17065 / CIP 109153 / LMG 22923 / VCD115)</name>
    <dbReference type="NCBI Taxonomy" id="546414"/>
    <lineage>
        <taxon>Bacteria</taxon>
        <taxon>Thermotogati</taxon>
        <taxon>Deinococcota</taxon>
        <taxon>Deinococci</taxon>
        <taxon>Deinococcales</taxon>
        <taxon>Deinococcaceae</taxon>
        <taxon>Deinococcus</taxon>
    </lineage>
</organism>
<dbReference type="OrthoDB" id="9781349at2"/>
<gene>
    <name evidence="3" type="ordered locus">Deide_3p01380</name>
</gene>
<name>C1D3K1_DEIDV</name>